<accession>A0A8H3QDT6</accession>
<organism evidence="2 3">
    <name type="scientific">Rhizophagus clarus</name>
    <dbReference type="NCBI Taxonomy" id="94130"/>
    <lineage>
        <taxon>Eukaryota</taxon>
        <taxon>Fungi</taxon>
        <taxon>Fungi incertae sedis</taxon>
        <taxon>Mucoromycota</taxon>
        <taxon>Glomeromycotina</taxon>
        <taxon>Glomeromycetes</taxon>
        <taxon>Glomerales</taxon>
        <taxon>Glomeraceae</taxon>
        <taxon>Rhizophagus</taxon>
    </lineage>
</organism>
<evidence type="ECO:0000313" key="3">
    <source>
        <dbReference type="Proteomes" id="UP000615446"/>
    </source>
</evidence>
<name>A0A8H3QDT6_9GLOM</name>
<evidence type="ECO:0000256" key="1">
    <source>
        <dbReference type="SAM" id="MobiDB-lite"/>
    </source>
</evidence>
<dbReference type="Proteomes" id="UP000615446">
    <property type="component" value="Unassembled WGS sequence"/>
</dbReference>
<dbReference type="AlphaFoldDB" id="A0A8H3QDT6"/>
<proteinExistence type="predicted"/>
<gene>
    <name evidence="2" type="ORF">RCL2_000099500</name>
</gene>
<evidence type="ECO:0000313" key="2">
    <source>
        <dbReference type="EMBL" id="GES73459.1"/>
    </source>
</evidence>
<feature type="compositionally biased region" description="Low complexity" evidence="1">
    <location>
        <begin position="41"/>
        <end position="62"/>
    </location>
</feature>
<sequence length="74" mass="9020">MDSRIHHIYTFDNEYETLIELTPNQTVNYNNLYQNYLNQNHNSQNNYLSQNYSNQNLNSRNNPQLTYWRPSPSY</sequence>
<reference evidence="2" key="1">
    <citation type="submission" date="2019-10" db="EMBL/GenBank/DDBJ databases">
        <title>Conservation and host-specific expression of non-tandemly repeated heterogenous ribosome RNA gene in arbuscular mycorrhizal fungi.</title>
        <authorList>
            <person name="Maeda T."/>
            <person name="Kobayashi Y."/>
            <person name="Nakagawa T."/>
            <person name="Ezawa T."/>
            <person name="Yamaguchi K."/>
            <person name="Bino T."/>
            <person name="Nishimoto Y."/>
            <person name="Shigenobu S."/>
            <person name="Kawaguchi M."/>
        </authorList>
    </citation>
    <scope>NUCLEOTIDE SEQUENCE</scope>
    <source>
        <strain evidence="2">HR1</strain>
    </source>
</reference>
<comment type="caution">
    <text evidence="2">The sequence shown here is derived from an EMBL/GenBank/DDBJ whole genome shotgun (WGS) entry which is preliminary data.</text>
</comment>
<feature type="region of interest" description="Disordered" evidence="1">
    <location>
        <begin position="41"/>
        <end position="74"/>
    </location>
</feature>
<protein>
    <submittedName>
        <fullName evidence="2">Uncharacterized protein</fullName>
    </submittedName>
</protein>
<dbReference type="EMBL" id="BLAL01000006">
    <property type="protein sequence ID" value="GES73459.1"/>
    <property type="molecule type" value="Genomic_DNA"/>
</dbReference>